<keyword evidence="3" id="KW-1185">Reference proteome</keyword>
<gene>
    <name evidence="2" type="ORF">TWF481_008802</name>
</gene>
<keyword evidence="1" id="KW-0472">Membrane</keyword>
<reference evidence="2 3" key="1">
    <citation type="submission" date="2023-08" db="EMBL/GenBank/DDBJ databases">
        <authorList>
            <person name="Palmer J.M."/>
        </authorList>
    </citation>
    <scope>NUCLEOTIDE SEQUENCE [LARGE SCALE GENOMIC DNA]</scope>
    <source>
        <strain evidence="2 3">TWF481</strain>
    </source>
</reference>
<evidence type="ECO:0000313" key="2">
    <source>
        <dbReference type="EMBL" id="KAK6503796.1"/>
    </source>
</evidence>
<name>A0AAV9W9R5_9PEZI</name>
<sequence>MANGSHCACRCHIPQLGTFFTLLAAVVVNFTVPRWRSFGTRRDRCVPQLGNFHSSYKFIEMGVYIFGEMFQLIQKIKDMSPTSCSSPSTVVFPTRVPGNIIDRGVASNSTPRQYKAAPWGSPGRGRTAWWGGSPEKALYVRPPTSGMAALSQGSPDGGVSLSDGIFHGPVPPPCFEQNND</sequence>
<dbReference type="AlphaFoldDB" id="A0AAV9W9R5"/>
<keyword evidence="1" id="KW-0812">Transmembrane</keyword>
<evidence type="ECO:0000256" key="1">
    <source>
        <dbReference type="SAM" id="Phobius"/>
    </source>
</evidence>
<evidence type="ECO:0000313" key="3">
    <source>
        <dbReference type="Proteomes" id="UP001370758"/>
    </source>
</evidence>
<organism evidence="2 3">
    <name type="scientific">Arthrobotrys musiformis</name>
    <dbReference type="NCBI Taxonomy" id="47236"/>
    <lineage>
        <taxon>Eukaryota</taxon>
        <taxon>Fungi</taxon>
        <taxon>Dikarya</taxon>
        <taxon>Ascomycota</taxon>
        <taxon>Pezizomycotina</taxon>
        <taxon>Orbiliomycetes</taxon>
        <taxon>Orbiliales</taxon>
        <taxon>Orbiliaceae</taxon>
        <taxon>Arthrobotrys</taxon>
    </lineage>
</organism>
<keyword evidence="1" id="KW-1133">Transmembrane helix</keyword>
<dbReference type="EMBL" id="JAVHJL010000005">
    <property type="protein sequence ID" value="KAK6503796.1"/>
    <property type="molecule type" value="Genomic_DNA"/>
</dbReference>
<feature type="transmembrane region" description="Helical" evidence="1">
    <location>
        <begin position="12"/>
        <end position="32"/>
    </location>
</feature>
<protein>
    <submittedName>
        <fullName evidence="2">Uncharacterized protein</fullName>
    </submittedName>
</protein>
<dbReference type="Proteomes" id="UP001370758">
    <property type="component" value="Unassembled WGS sequence"/>
</dbReference>
<proteinExistence type="predicted"/>
<comment type="caution">
    <text evidence="2">The sequence shown here is derived from an EMBL/GenBank/DDBJ whole genome shotgun (WGS) entry which is preliminary data.</text>
</comment>
<accession>A0AAV9W9R5</accession>